<reference evidence="4" key="1">
    <citation type="submission" date="2020-05" db="EMBL/GenBank/DDBJ databases">
        <authorList>
            <person name="Chiriac C."/>
            <person name="Salcher M."/>
            <person name="Ghai R."/>
            <person name="Kavagutti S V."/>
        </authorList>
    </citation>
    <scope>NUCLEOTIDE SEQUENCE</scope>
</reference>
<dbReference type="InterPro" id="IPR025646">
    <property type="entry name" value="DUF4350"/>
</dbReference>
<dbReference type="Pfam" id="PF14258">
    <property type="entry name" value="DUF4350"/>
    <property type="match status" value="1"/>
</dbReference>
<dbReference type="AlphaFoldDB" id="A0A6J7A7V9"/>
<dbReference type="EMBL" id="CAFBIY010000044">
    <property type="protein sequence ID" value="CAB4849932.1"/>
    <property type="molecule type" value="Genomic_DNA"/>
</dbReference>
<evidence type="ECO:0000259" key="1">
    <source>
        <dbReference type="Pfam" id="PF14258"/>
    </source>
</evidence>
<evidence type="ECO:0000313" key="4">
    <source>
        <dbReference type="EMBL" id="CAB4828917.1"/>
    </source>
</evidence>
<evidence type="ECO:0000313" key="3">
    <source>
        <dbReference type="EMBL" id="CAB4723526.1"/>
    </source>
</evidence>
<accession>A0A6J7A7V9</accession>
<evidence type="ECO:0000313" key="7">
    <source>
        <dbReference type="EMBL" id="CAB4987526.1"/>
    </source>
</evidence>
<protein>
    <submittedName>
        <fullName evidence="4">Unannotated protein</fullName>
    </submittedName>
</protein>
<evidence type="ECO:0000313" key="6">
    <source>
        <dbReference type="EMBL" id="CAB4925130.1"/>
    </source>
</evidence>
<gene>
    <name evidence="3" type="ORF">UFOPK2656_01565</name>
    <name evidence="4" type="ORF">UFOPK3099_01904</name>
    <name evidence="5" type="ORF">UFOPK3267_01028</name>
    <name evidence="6" type="ORF">UFOPK3651_01113</name>
    <name evidence="7" type="ORF">UFOPK3931_01257</name>
    <name evidence="2" type="ORF">UFOPK4189_01186</name>
</gene>
<dbReference type="EMBL" id="CAFBOL010000026">
    <property type="protein sequence ID" value="CAB4987526.1"/>
    <property type="molecule type" value="Genomic_DNA"/>
</dbReference>
<organism evidence="4">
    <name type="scientific">freshwater metagenome</name>
    <dbReference type="NCBI Taxonomy" id="449393"/>
    <lineage>
        <taxon>unclassified sequences</taxon>
        <taxon>metagenomes</taxon>
        <taxon>ecological metagenomes</taxon>
    </lineage>
</organism>
<dbReference type="EMBL" id="CAFBMT010000005">
    <property type="protein sequence ID" value="CAB4925130.1"/>
    <property type="molecule type" value="Genomic_DNA"/>
</dbReference>
<sequence>MSTRQAGTGARGSTRAGMTAVLLLAAAVAMMLLVRARPATQPFDPRSDAASGTRGLVILLRHEGASVEVVHDAPAPGSDRRVLVLQDRLSASQHSDLLAFAAAGGVVVMADPGSALLGPQITTATVGDGTMPPIRDLAAETVVPVASCDIPALQHLRGLFVLHGVLFARSGTLRHCFGSDGSLVIVHPHGTGVIVQLGDNALFTNQLLRYADNGGLATALLAPAPGANVSIFVGDGPAPSSPTGESGGGGQKLADLVRPGVWMAFAQLALAFVVFAIARAVRPGRPVREPEQVPIAGSELVVATGVLMQRAQHASRAGSLLRFQAHRTLCERHHLPASTPVSVLDAAITAGSPVLSGTVTEVLEREVHDAAGLLRLSNDLHLIQIRTAPEGAHP</sequence>
<dbReference type="EMBL" id="CAEZYF010000008">
    <property type="protein sequence ID" value="CAB4723526.1"/>
    <property type="molecule type" value="Genomic_DNA"/>
</dbReference>
<feature type="domain" description="DUF4350" evidence="1">
    <location>
        <begin position="46"/>
        <end position="221"/>
    </location>
</feature>
<evidence type="ECO:0000313" key="5">
    <source>
        <dbReference type="EMBL" id="CAB4849932.1"/>
    </source>
</evidence>
<proteinExistence type="predicted"/>
<name>A0A6J7A7V9_9ZZZZ</name>
<dbReference type="EMBL" id="CAFAAV010000161">
    <property type="protein sequence ID" value="CAB4828917.1"/>
    <property type="molecule type" value="Genomic_DNA"/>
</dbReference>
<dbReference type="EMBL" id="CAESGF010000005">
    <property type="protein sequence ID" value="CAB4363407.1"/>
    <property type="molecule type" value="Genomic_DNA"/>
</dbReference>
<evidence type="ECO:0000313" key="2">
    <source>
        <dbReference type="EMBL" id="CAB4363407.1"/>
    </source>
</evidence>